<proteinExistence type="predicted"/>
<dbReference type="GO" id="GO:0008757">
    <property type="term" value="F:S-adenosylmethionine-dependent methyltransferase activity"/>
    <property type="evidence" value="ECO:0007669"/>
    <property type="project" value="InterPro"/>
</dbReference>
<evidence type="ECO:0000313" key="3">
    <source>
        <dbReference type="Proteomes" id="UP000308054"/>
    </source>
</evidence>
<dbReference type="OrthoDB" id="1853779at2"/>
<dbReference type="SUPFAM" id="SSF53335">
    <property type="entry name" value="S-adenosyl-L-methionine-dependent methyltransferases"/>
    <property type="match status" value="1"/>
</dbReference>
<dbReference type="InterPro" id="IPR013216">
    <property type="entry name" value="Methyltransf_11"/>
</dbReference>
<feature type="domain" description="Methyltransferase type 11" evidence="1">
    <location>
        <begin position="53"/>
        <end position="151"/>
    </location>
</feature>
<organism evidence="2 3">
    <name type="scientific">Marinicauda algicola</name>
    <dbReference type="NCBI Taxonomy" id="2029849"/>
    <lineage>
        <taxon>Bacteria</taxon>
        <taxon>Pseudomonadati</taxon>
        <taxon>Pseudomonadota</taxon>
        <taxon>Alphaproteobacteria</taxon>
        <taxon>Maricaulales</taxon>
        <taxon>Maricaulaceae</taxon>
        <taxon>Marinicauda</taxon>
    </lineage>
</organism>
<dbReference type="Pfam" id="PF08241">
    <property type="entry name" value="Methyltransf_11"/>
    <property type="match status" value="1"/>
</dbReference>
<evidence type="ECO:0000313" key="2">
    <source>
        <dbReference type="EMBL" id="TGY87256.1"/>
    </source>
</evidence>
<dbReference type="GO" id="GO:0032259">
    <property type="term" value="P:methylation"/>
    <property type="evidence" value="ECO:0007669"/>
    <property type="project" value="UniProtKB-KW"/>
</dbReference>
<dbReference type="Gene3D" id="3.40.50.150">
    <property type="entry name" value="Vaccinia Virus protein VP39"/>
    <property type="match status" value="1"/>
</dbReference>
<dbReference type="Proteomes" id="UP000308054">
    <property type="component" value="Unassembled WGS sequence"/>
</dbReference>
<dbReference type="InterPro" id="IPR029063">
    <property type="entry name" value="SAM-dependent_MTases_sf"/>
</dbReference>
<gene>
    <name evidence="2" type="ORF">E5163_16210</name>
</gene>
<dbReference type="EMBL" id="SRXW01000007">
    <property type="protein sequence ID" value="TGY87256.1"/>
    <property type="molecule type" value="Genomic_DNA"/>
</dbReference>
<evidence type="ECO:0000259" key="1">
    <source>
        <dbReference type="Pfam" id="PF08241"/>
    </source>
</evidence>
<keyword evidence="2" id="KW-0808">Transferase</keyword>
<protein>
    <submittedName>
        <fullName evidence="2">Class I SAM-dependent methyltransferase</fullName>
    </submittedName>
</protein>
<dbReference type="CDD" id="cd02440">
    <property type="entry name" value="AdoMet_MTases"/>
    <property type="match status" value="1"/>
</dbReference>
<reference evidence="2 3" key="1">
    <citation type="journal article" date="2017" name="Int. J. Syst. Evol. Microbiol.">
        <title>Marinicauda algicola sp. nov., isolated from a marine red alga Rhodosorus marinus.</title>
        <authorList>
            <person name="Jeong S.E."/>
            <person name="Jeon S.H."/>
            <person name="Chun B.H."/>
            <person name="Kim D.W."/>
            <person name="Jeon C.O."/>
        </authorList>
    </citation>
    <scope>NUCLEOTIDE SEQUENCE [LARGE SCALE GENOMIC DNA]</scope>
    <source>
        <strain evidence="2 3">JCM 31718</strain>
    </source>
</reference>
<dbReference type="RefSeq" id="WP_135997560.1">
    <property type="nucleotide sequence ID" value="NZ_CP071057.1"/>
</dbReference>
<keyword evidence="2" id="KW-0489">Methyltransferase</keyword>
<name>A0A4S2GW17_9PROT</name>
<sequence>MNEKGKAWGAKSLGVEGSARIVRHHPSELMLRALFSSRYSGLAPEITGGTRVLDVGAMYLNNLVPFADRGCECHGIEINEDMAAISRQAAKDQGIDAEIRVGSNRSIPHEDARFDILLSINVIHYEDDAKGLRAAMAEYARVLAPGGRCFVVSAGPGHYLRRSATRLGPNRYEIAYEDFRKGQTMAYFESEDQLGEMMREVFCETVTGRMTERHAKADVDFFYALGAR</sequence>
<dbReference type="AlphaFoldDB" id="A0A4S2GW17"/>
<accession>A0A4S2GW17</accession>
<keyword evidence="3" id="KW-1185">Reference proteome</keyword>
<comment type="caution">
    <text evidence="2">The sequence shown here is derived from an EMBL/GenBank/DDBJ whole genome shotgun (WGS) entry which is preliminary data.</text>
</comment>